<dbReference type="EMBL" id="CAWUFR010000621">
    <property type="protein sequence ID" value="CAK6979870.1"/>
    <property type="molecule type" value="Genomic_DNA"/>
</dbReference>
<dbReference type="GO" id="GO:0034063">
    <property type="term" value="P:stress granule assembly"/>
    <property type="evidence" value="ECO:0007669"/>
    <property type="project" value="TreeGrafter"/>
</dbReference>
<dbReference type="Pfam" id="PF06741">
    <property type="entry name" value="LsmAD"/>
    <property type="match status" value="1"/>
</dbReference>
<feature type="compositionally biased region" description="Pro residues" evidence="2">
    <location>
        <begin position="831"/>
        <end position="841"/>
    </location>
</feature>
<keyword evidence="5" id="KW-1185">Reference proteome</keyword>
<dbReference type="GO" id="GO:0003729">
    <property type="term" value="F:mRNA binding"/>
    <property type="evidence" value="ECO:0007669"/>
    <property type="project" value="TreeGrafter"/>
</dbReference>
<dbReference type="Pfam" id="PF14438">
    <property type="entry name" value="SM-ATX"/>
    <property type="match status" value="1"/>
</dbReference>
<feature type="compositionally biased region" description="Basic and acidic residues" evidence="2">
    <location>
        <begin position="301"/>
        <end position="325"/>
    </location>
</feature>
<dbReference type="InterPro" id="IPR009604">
    <property type="entry name" value="LsmAD_domain"/>
</dbReference>
<feature type="domain" description="LsmAD" evidence="3">
    <location>
        <begin position="251"/>
        <end position="320"/>
    </location>
</feature>
<feature type="region of interest" description="Disordered" evidence="2">
    <location>
        <begin position="824"/>
        <end position="948"/>
    </location>
</feature>
<dbReference type="InterPro" id="IPR045117">
    <property type="entry name" value="ATXN2-like"/>
</dbReference>
<comment type="caution">
    <text evidence="4">The sequence shown here is derived from an EMBL/GenBank/DDBJ whole genome shotgun (WGS) entry which is preliminary data.</text>
</comment>
<feature type="compositionally biased region" description="Low complexity" evidence="2">
    <location>
        <begin position="561"/>
        <end position="571"/>
    </location>
</feature>
<organism evidence="4 5">
    <name type="scientific">Scomber scombrus</name>
    <name type="common">Atlantic mackerel</name>
    <name type="synonym">Scomber vernalis</name>
    <dbReference type="NCBI Taxonomy" id="13677"/>
    <lineage>
        <taxon>Eukaryota</taxon>
        <taxon>Metazoa</taxon>
        <taxon>Chordata</taxon>
        <taxon>Craniata</taxon>
        <taxon>Vertebrata</taxon>
        <taxon>Euteleostomi</taxon>
        <taxon>Actinopterygii</taxon>
        <taxon>Neopterygii</taxon>
        <taxon>Teleostei</taxon>
        <taxon>Neoteleostei</taxon>
        <taxon>Acanthomorphata</taxon>
        <taxon>Pelagiaria</taxon>
        <taxon>Scombriformes</taxon>
        <taxon>Scombridae</taxon>
        <taxon>Scomber</taxon>
    </lineage>
</organism>
<feature type="compositionally biased region" description="Polar residues" evidence="2">
    <location>
        <begin position="922"/>
        <end position="940"/>
    </location>
</feature>
<reference evidence="4 5" key="1">
    <citation type="submission" date="2024-01" db="EMBL/GenBank/DDBJ databases">
        <authorList>
            <person name="Alioto T."/>
            <person name="Alioto T."/>
            <person name="Gomez Garrido J."/>
        </authorList>
    </citation>
    <scope>NUCLEOTIDE SEQUENCE [LARGE SCALE GENOMIC DNA]</scope>
</reference>
<feature type="compositionally biased region" description="Polar residues" evidence="2">
    <location>
        <begin position="414"/>
        <end position="464"/>
    </location>
</feature>
<feature type="region of interest" description="Disordered" evidence="2">
    <location>
        <begin position="960"/>
        <end position="1003"/>
    </location>
</feature>
<gene>
    <name evidence="4" type="ORF">FSCOSCO3_A002780</name>
</gene>
<evidence type="ECO:0000313" key="4">
    <source>
        <dbReference type="EMBL" id="CAK6979870.1"/>
    </source>
</evidence>
<evidence type="ECO:0000259" key="3">
    <source>
        <dbReference type="SMART" id="SM01272"/>
    </source>
</evidence>
<dbReference type="InterPro" id="IPR025852">
    <property type="entry name" value="SM_dom_ATX"/>
</dbReference>
<feature type="compositionally biased region" description="Gly residues" evidence="2">
    <location>
        <begin position="144"/>
        <end position="157"/>
    </location>
</feature>
<evidence type="ECO:0000256" key="1">
    <source>
        <dbReference type="ARBA" id="ARBA00007503"/>
    </source>
</evidence>
<evidence type="ECO:0000256" key="2">
    <source>
        <dbReference type="SAM" id="MobiDB-lite"/>
    </source>
</evidence>
<evidence type="ECO:0000313" key="5">
    <source>
        <dbReference type="Proteomes" id="UP001314229"/>
    </source>
</evidence>
<dbReference type="SMART" id="SM01272">
    <property type="entry name" value="LsmAD"/>
    <property type="match status" value="1"/>
</dbReference>
<dbReference type="PANTHER" id="PTHR12854:SF8">
    <property type="entry name" value="ATAXIN-2-LIKE PROTEIN"/>
    <property type="match status" value="1"/>
</dbReference>
<feature type="compositionally biased region" description="Pro residues" evidence="2">
    <location>
        <begin position="607"/>
        <end position="620"/>
    </location>
</feature>
<dbReference type="PRINTS" id="PR01217">
    <property type="entry name" value="PRICHEXTENSN"/>
</dbReference>
<dbReference type="PANTHER" id="PTHR12854">
    <property type="entry name" value="ATAXIN 2-RELATED"/>
    <property type="match status" value="1"/>
</dbReference>
<feature type="region of interest" description="Disordered" evidence="2">
    <location>
        <begin position="301"/>
        <end position="652"/>
    </location>
</feature>
<proteinExistence type="inferred from homology"/>
<dbReference type="AlphaFoldDB" id="A0AAV1Q917"/>
<protein>
    <submittedName>
        <fullName evidence="4">LOW QUALITY PROTEIN: ataxin-2-like protein</fullName>
    </submittedName>
</protein>
<feature type="compositionally biased region" description="Low complexity" evidence="2">
    <location>
        <begin position="489"/>
        <end position="502"/>
    </location>
</feature>
<feature type="compositionally biased region" description="Low complexity" evidence="2">
    <location>
        <begin position="579"/>
        <end position="599"/>
    </location>
</feature>
<accession>A0AAV1Q917</accession>
<sequence length="1029" mass="108010">MDARSESFLLLTQLLARRLTQLLTRRLTQLLAVFLGLSNRVCDFSCWDDDGSGSTGMHMTKKTRSTMKPPSQTQSSAVSSLIFEGVYNNARMLHFLTAVVGSTCDVRVKNGAVYEGIFKTLSSQCELAVDAVHKRSDGDEGGGGEEGGGGGGGGGGSSQSSSPKIEDITDTMIFSPADLVTMTCRDVDLSFAVRDTFTDTAISSSRVNGEHREKVLQRWDGDGNGENFELETDASNGWDANDMFKFNEEAYGVKSTYDSSLSMYTMPLEKGTSDVYRQREARAARLANEIEGSVQYRRRVSLENDEGRSEEDRYSSVVREKEDRSSPGFSSGREGKYIPLPQRAREIGLSSGRGAASSGRGAGPSSSSRHPPPSSSSPKPASDRSSPLSVRTAYSPHQSQASPPAAGSPPCSNHALTHSMSHPQALADTSRSSVNGVVSRTSPKSQRLQSSRTLRTPNSQSTPAVSRAPKPDAPPPQDVPLAGPAYLDSSSSSSTVTAATTTKPSGPTPLFNVDVNEILSSAAKERTESVSSQEGKKAPTLQQRSQLEELRKFGKEFRLQPSSSPSASPSSADPPPPADSSSSSAAPPKPVASLLASSAQDLQQPTDPAPSPTSTPPAPGAAPAGPQSTEGTQPAPPSSGGEEACAESGESVAVAATQVKNSTLNPNAKEFLPIKGNVTLLKPAPTPTPPRHQPSPSPLILTPQGQPGGGGAIYSSPPGHYLSYMSPISIQGHSIQAPQLYQYTMPAVNQGKFPRGKGPVVGPRQDHHASPANPMISAAASAAGPPLVASPYPQSYLQYGQVIQAMPPHYHGQPMYQMLQGGARMLTSGAPPQPMGPPGPQYPGQAEGPPGPQQAMYAQSFSHHSGAIHHPQPSSTPTGNQPQPQHTAPSPGHNQSGQAGPQAQSMFHSAGLSAPTPPNMQPGHSSPQASYTMQGYSLPTHQLPHGFPSISQLTQAHVSAGISGPHHSAGHGPPVMLHYAPPQQGGGSNPQHGPPPQQGAPQHFYIGHPQALQVQAHHAQQLSFHHSAN</sequence>
<feature type="compositionally biased region" description="Basic and acidic residues" evidence="2">
    <location>
        <begin position="546"/>
        <end position="558"/>
    </location>
</feature>
<dbReference type="Proteomes" id="UP001314229">
    <property type="component" value="Unassembled WGS sequence"/>
</dbReference>
<feature type="compositionally biased region" description="Low complexity" evidence="2">
    <location>
        <begin position="376"/>
        <end position="412"/>
    </location>
</feature>
<feature type="compositionally biased region" description="Low complexity" evidence="2">
    <location>
        <begin position="638"/>
        <end position="652"/>
    </location>
</feature>
<feature type="compositionally biased region" description="Low complexity" evidence="2">
    <location>
        <begin position="350"/>
        <end position="369"/>
    </location>
</feature>
<feature type="compositionally biased region" description="Polar residues" evidence="2">
    <location>
        <begin position="872"/>
        <end position="907"/>
    </location>
</feature>
<feature type="region of interest" description="Disordered" evidence="2">
    <location>
        <begin position="134"/>
        <end position="164"/>
    </location>
</feature>
<dbReference type="GO" id="GO:0010494">
    <property type="term" value="C:cytoplasmic stress granule"/>
    <property type="evidence" value="ECO:0007669"/>
    <property type="project" value="TreeGrafter"/>
</dbReference>
<comment type="similarity">
    <text evidence="1">Belongs to the ataxin-2 family.</text>
</comment>
<name>A0AAV1Q917_SCOSC</name>